<evidence type="ECO:0000256" key="1">
    <source>
        <dbReference type="ARBA" id="ARBA00022741"/>
    </source>
</evidence>
<keyword evidence="2" id="KW-0378">Hydrolase</keyword>
<evidence type="ECO:0000256" key="3">
    <source>
        <dbReference type="ARBA" id="ARBA00022806"/>
    </source>
</evidence>
<accession>A0A0C1VAP1</accession>
<gene>
    <name evidence="6" type="ORF">QQ91_022560</name>
</gene>
<comment type="caution">
    <text evidence="6">The sequence shown here is derived from an EMBL/GenBank/DDBJ whole genome shotgun (WGS) entry which is preliminary data.</text>
</comment>
<evidence type="ECO:0000259" key="5">
    <source>
        <dbReference type="PROSITE" id="PS51217"/>
    </source>
</evidence>
<keyword evidence="3" id="KW-0347">Helicase</keyword>
<dbReference type="PROSITE" id="PS51217">
    <property type="entry name" value="UVRD_HELICASE_CTER"/>
    <property type="match status" value="1"/>
</dbReference>
<dbReference type="GO" id="GO:0004386">
    <property type="term" value="F:helicase activity"/>
    <property type="evidence" value="ECO:0007669"/>
    <property type="project" value="UniProtKB-KW"/>
</dbReference>
<keyword evidence="4" id="KW-0067">ATP-binding</keyword>
<name>A0A0C1VAP1_9CYAN</name>
<reference evidence="6" key="3">
    <citation type="submission" date="2020-02" db="EMBL/GenBank/DDBJ databases">
        <authorList>
            <person name="Sarangi A.N."/>
            <person name="Ghosh S."/>
            <person name="Mukherjee M."/>
            <person name="Tripathy S."/>
        </authorList>
    </citation>
    <scope>NUCLEOTIDE SEQUENCE</scope>
    <source>
        <strain evidence="6">BDU141951</strain>
    </source>
</reference>
<protein>
    <recommendedName>
        <fullName evidence="5">UvrD-like helicase C-terminal domain-containing protein</fullName>
    </recommendedName>
</protein>
<dbReference type="GO" id="GO:0005524">
    <property type="term" value="F:ATP binding"/>
    <property type="evidence" value="ECO:0007669"/>
    <property type="project" value="UniProtKB-KW"/>
</dbReference>
<evidence type="ECO:0000256" key="2">
    <source>
        <dbReference type="ARBA" id="ARBA00022801"/>
    </source>
</evidence>
<reference evidence="6" key="2">
    <citation type="journal article" date="2015" name="Genome Announc.">
        <title>Draft Genome Sequence of Filamentous Marine Cyanobacterium Lyngbya confervoides Strain BDU141951.</title>
        <authorList>
            <person name="Chandrababunaidu M.M."/>
            <person name="Sen D."/>
            <person name="Tripathy S."/>
        </authorList>
    </citation>
    <scope>NUCLEOTIDE SEQUENCE</scope>
    <source>
        <strain evidence="6">BDU141951</strain>
    </source>
</reference>
<dbReference type="InterPro" id="IPR027417">
    <property type="entry name" value="P-loop_NTPase"/>
</dbReference>
<dbReference type="GO" id="GO:0016787">
    <property type="term" value="F:hydrolase activity"/>
    <property type="evidence" value="ECO:0007669"/>
    <property type="project" value="UniProtKB-KW"/>
</dbReference>
<evidence type="ECO:0000256" key="4">
    <source>
        <dbReference type="ARBA" id="ARBA00022840"/>
    </source>
</evidence>
<proteinExistence type="predicted"/>
<dbReference type="EMBL" id="JTHE02000003">
    <property type="protein sequence ID" value="NEV69881.1"/>
    <property type="molecule type" value="Genomic_DNA"/>
</dbReference>
<dbReference type="AlphaFoldDB" id="A0A0C1VAP1"/>
<evidence type="ECO:0000313" key="6">
    <source>
        <dbReference type="EMBL" id="NEV69881.1"/>
    </source>
</evidence>
<keyword evidence="1" id="KW-0547">Nucleotide-binding</keyword>
<dbReference type="InterPro" id="IPR014017">
    <property type="entry name" value="DNA_helicase_UvrD-like_C"/>
</dbReference>
<dbReference type="SUPFAM" id="SSF52540">
    <property type="entry name" value="P-loop containing nucleoside triphosphate hydrolases"/>
    <property type="match status" value="1"/>
</dbReference>
<reference evidence="6" key="1">
    <citation type="submission" date="2014-11" db="EMBL/GenBank/DDBJ databases">
        <authorList>
            <person name="Malar M.C."/>
            <person name="Sen D."/>
            <person name="Tripathy S."/>
        </authorList>
    </citation>
    <scope>NUCLEOTIDE SEQUENCE</scope>
    <source>
        <strain evidence="6">BDU141951</strain>
    </source>
</reference>
<sequence>MTNLTWIEGGTRSGKTGRLLEHLTTVAVASSATLPPGAVYLLFAANGDTRLTLTDRLADAVPAALPITTATPAGFIQNEVTLFWPVLVEALDLSPQFPMKLRPENEQELATQLWRQALDEGKLEVPGWTETQIVRRSLDFLQLAAAGGIPAADLPTLLADGMPRGTATLEVWGAIAEAVMHWRDWCLRHGFLTYGIATELYGQHLLPHPLYQEKFPQRFGGLFADDWDEYPGIFADLLRYGDRWGLPTAVTWNPHGQVRVGVGADPAATFDLRAIATVEILPDTAPDALAATWATAVVETVLNPVATPQPVEAVNLIQATSRGELLRQTAEAIAHTIHHEAVPPGEIAVIGPGFDAIARYTLAEILQKQGIPVASLNDQRPLVSTPLVRSVLTLLPFVYPGLGRHLTTDAVAEMLVVLSQSPTGNPQRSWFERVQIDPVRAELIVDHCFQPDPEQPQLLDVTEFPRWDRLGYQATDAYNAIRQWIAQQQQARQQRLITSPVNLIDRAIQEFLWRGNYLPYDQLAALRELMETAQHFWEVQGRLRQRQQLSGDSLETSRSPVARFLQLLQQGIVTANPYPVRSLEPDQQGVTLSTVFQYRSQRLQHRRQYWLDASSPRWLTGTDELFGYAAFLQDWNGQPMTVDFVEHSHEARLERILRDLLGRTTERVILCHSDLAVNGQEQTGPLLALVDLAEPLSLD</sequence>
<feature type="domain" description="UvrD-like helicase C-terminal" evidence="5">
    <location>
        <begin position="283"/>
        <end position="600"/>
    </location>
</feature>
<organism evidence="6">
    <name type="scientific">Lyngbya confervoides BDU141951</name>
    <dbReference type="NCBI Taxonomy" id="1574623"/>
    <lineage>
        <taxon>Bacteria</taxon>
        <taxon>Bacillati</taxon>
        <taxon>Cyanobacteriota</taxon>
        <taxon>Cyanophyceae</taxon>
        <taxon>Oscillatoriophycideae</taxon>
        <taxon>Oscillatoriales</taxon>
        <taxon>Microcoleaceae</taxon>
        <taxon>Lyngbya</taxon>
    </lineage>
</organism>